<reference evidence="3" key="1">
    <citation type="submission" date="2022-03" db="EMBL/GenBank/DDBJ databases">
        <title>Gramella crocea sp. nov., isolated from activated sludge of a seafood processing plant.</title>
        <authorList>
            <person name="Zhang X."/>
        </authorList>
    </citation>
    <scope>NUCLEOTIDE SEQUENCE</scope>
    <source>
        <strain evidence="3">YJ019</strain>
    </source>
</reference>
<protein>
    <submittedName>
        <fullName evidence="3">HlyD family secretion protein</fullName>
    </submittedName>
</protein>
<keyword evidence="4" id="KW-1185">Reference proteome</keyword>
<keyword evidence="2" id="KW-1133">Transmembrane helix</keyword>
<dbReference type="Gene3D" id="2.40.50.100">
    <property type="match status" value="1"/>
</dbReference>
<dbReference type="RefSeq" id="WP_240713353.1">
    <property type="nucleotide sequence ID" value="NZ_JAKVTV010000002.1"/>
</dbReference>
<evidence type="ECO:0000313" key="4">
    <source>
        <dbReference type="Proteomes" id="UP001139226"/>
    </source>
</evidence>
<feature type="coiled-coil region" evidence="1">
    <location>
        <begin position="175"/>
        <end position="247"/>
    </location>
</feature>
<proteinExistence type="predicted"/>
<name>A0A9X1V315_9FLAO</name>
<evidence type="ECO:0000256" key="2">
    <source>
        <dbReference type="SAM" id="Phobius"/>
    </source>
</evidence>
<dbReference type="InterPro" id="IPR011053">
    <property type="entry name" value="Single_hybrid_motif"/>
</dbReference>
<dbReference type="EMBL" id="JAKVTV010000002">
    <property type="protein sequence ID" value="MCH4823189.1"/>
    <property type="molecule type" value="Genomic_DNA"/>
</dbReference>
<comment type="caution">
    <text evidence="3">The sequence shown here is derived from an EMBL/GenBank/DDBJ whole genome shotgun (WGS) entry which is preliminary data.</text>
</comment>
<dbReference type="AlphaFoldDB" id="A0A9X1V315"/>
<evidence type="ECO:0000313" key="3">
    <source>
        <dbReference type="EMBL" id="MCH4823189.1"/>
    </source>
</evidence>
<dbReference type="SUPFAM" id="SSF51230">
    <property type="entry name" value="Single hybrid motif"/>
    <property type="match status" value="1"/>
</dbReference>
<accession>A0A9X1V315</accession>
<organism evidence="3 4">
    <name type="scientific">Christiangramia lutea</name>
    <dbReference type="NCBI Taxonomy" id="1607951"/>
    <lineage>
        <taxon>Bacteria</taxon>
        <taxon>Pseudomonadati</taxon>
        <taxon>Bacteroidota</taxon>
        <taxon>Flavobacteriia</taxon>
        <taxon>Flavobacteriales</taxon>
        <taxon>Flavobacteriaceae</taxon>
        <taxon>Christiangramia</taxon>
    </lineage>
</organism>
<dbReference type="InterPro" id="IPR050739">
    <property type="entry name" value="MFP"/>
</dbReference>
<keyword evidence="2" id="KW-0812">Transmembrane</keyword>
<evidence type="ECO:0000256" key="1">
    <source>
        <dbReference type="SAM" id="Coils"/>
    </source>
</evidence>
<sequence length="448" mass="51287">MLNITNNSLHEKVDIRQFEAGKKALRTTHYEYLNRFLKFFAVFLVIVLFLPWTQTVSGTGNVTTLTPEQRPQTIQSPIPGRIERWYVNEGDFVEKGDTILHISEVKNEYFDPQLAERTGDQVNSKKRSLSSYEDKVSSLGTQIQSLQQEQVLKLEQAQNKLQQSILKMRSDSIDLEAFKTNLLIAERQFDRYEKLNEEGLKSLTDLEGKRLKLQEAQAKLISQENKLVNSRNDIINARIELNRIKAEYSEKIAKTRSDRATAESDLFQTEADVSKLESSLTNYKMRNDLYYIRAPQSGYINKAIKSGIGETFKEGDALVGIMPSNYDLAVETYVEPIDLPLLHLGEDVRVRFDGWPAIVFSGWPNVSYGTYGAKIVAIENFISENGKYRVLLAQSEDDHPWPDALRVGSGANTLALLEDVPIWYEIWRQLNGFPPNYYKPENSEQVKK</sequence>
<keyword evidence="1" id="KW-0175">Coiled coil</keyword>
<dbReference type="PANTHER" id="PTHR30386">
    <property type="entry name" value="MEMBRANE FUSION SUBUNIT OF EMRAB-TOLC MULTIDRUG EFFLUX PUMP"/>
    <property type="match status" value="1"/>
</dbReference>
<keyword evidence="2" id="KW-0472">Membrane</keyword>
<feature type="transmembrane region" description="Helical" evidence="2">
    <location>
        <begin position="32"/>
        <end position="52"/>
    </location>
</feature>
<dbReference type="Proteomes" id="UP001139226">
    <property type="component" value="Unassembled WGS sequence"/>
</dbReference>
<gene>
    <name evidence="3" type="ORF">ML462_08375</name>
</gene>